<dbReference type="InterPro" id="IPR032619">
    <property type="entry name" value="DUF4883"/>
</dbReference>
<organism evidence="1 2">
    <name type="scientific">Clostridium oceanicum</name>
    <dbReference type="NCBI Taxonomy" id="1543"/>
    <lineage>
        <taxon>Bacteria</taxon>
        <taxon>Bacillati</taxon>
        <taxon>Bacillota</taxon>
        <taxon>Clostridia</taxon>
        <taxon>Eubacteriales</taxon>
        <taxon>Clostridiaceae</taxon>
        <taxon>Clostridium</taxon>
    </lineage>
</organism>
<dbReference type="CDD" id="cd15786">
    <property type="entry name" value="CPF_1278_like"/>
    <property type="match status" value="1"/>
</dbReference>
<gene>
    <name evidence="1" type="ORF">GCM10008906_33070</name>
</gene>
<sequence>MKKTTYYLSIIFIILLTFTGCSTKLPLDMINKNKPNNFYYTNLLSKNISLEASFKCNLFETNLSKEKELSKKDIEPVKTFMKLLRKPNFIKKPSNLNKKPEYKILFEFKKDKYIINVYNDKYVSIYPYDGKYAMDYISMKNIPPAYNLYNFAKYIMFGENNFSS</sequence>
<accession>A0ABN1JT19</accession>
<dbReference type="Proteomes" id="UP001501510">
    <property type="component" value="Unassembled WGS sequence"/>
</dbReference>
<evidence type="ECO:0000313" key="1">
    <source>
        <dbReference type="EMBL" id="GAA0746010.1"/>
    </source>
</evidence>
<reference evidence="1 2" key="1">
    <citation type="journal article" date="2019" name="Int. J. Syst. Evol. Microbiol.">
        <title>The Global Catalogue of Microorganisms (GCM) 10K type strain sequencing project: providing services to taxonomists for standard genome sequencing and annotation.</title>
        <authorList>
            <consortium name="The Broad Institute Genomics Platform"/>
            <consortium name="The Broad Institute Genome Sequencing Center for Infectious Disease"/>
            <person name="Wu L."/>
            <person name="Ma J."/>
        </authorList>
    </citation>
    <scope>NUCLEOTIDE SEQUENCE [LARGE SCALE GENOMIC DNA]</scope>
    <source>
        <strain evidence="1 2">JCM 1407</strain>
    </source>
</reference>
<dbReference type="EMBL" id="BAAACG010000019">
    <property type="protein sequence ID" value="GAA0746010.1"/>
    <property type="molecule type" value="Genomic_DNA"/>
</dbReference>
<dbReference type="Gene3D" id="3.30.1490.410">
    <property type="entry name" value="Uncharacterised protein PF16224, DUF4883"/>
    <property type="match status" value="1"/>
</dbReference>
<evidence type="ECO:0000313" key="2">
    <source>
        <dbReference type="Proteomes" id="UP001501510"/>
    </source>
</evidence>
<name>A0ABN1JT19_9CLOT</name>
<dbReference type="Pfam" id="PF16224">
    <property type="entry name" value="DUF4883"/>
    <property type="match status" value="1"/>
</dbReference>
<dbReference type="RefSeq" id="WP_343763427.1">
    <property type="nucleotide sequence ID" value="NZ_BAAACG010000019.1"/>
</dbReference>
<proteinExistence type="predicted"/>
<protein>
    <submittedName>
        <fullName evidence="1">DUF4883 family protein</fullName>
    </submittedName>
</protein>
<dbReference type="PROSITE" id="PS51257">
    <property type="entry name" value="PROKAR_LIPOPROTEIN"/>
    <property type="match status" value="1"/>
</dbReference>
<keyword evidence="2" id="KW-1185">Reference proteome</keyword>
<comment type="caution">
    <text evidence="1">The sequence shown here is derived from an EMBL/GenBank/DDBJ whole genome shotgun (WGS) entry which is preliminary data.</text>
</comment>